<evidence type="ECO:0000313" key="2">
    <source>
        <dbReference type="EMBL" id="KAL3664925.1"/>
    </source>
</evidence>
<proteinExistence type="predicted"/>
<organism evidence="2 3">
    <name type="scientific">Phytophthora oleae</name>
    <dbReference type="NCBI Taxonomy" id="2107226"/>
    <lineage>
        <taxon>Eukaryota</taxon>
        <taxon>Sar</taxon>
        <taxon>Stramenopiles</taxon>
        <taxon>Oomycota</taxon>
        <taxon>Peronosporomycetes</taxon>
        <taxon>Peronosporales</taxon>
        <taxon>Peronosporaceae</taxon>
        <taxon>Phytophthora</taxon>
    </lineage>
</organism>
<protein>
    <submittedName>
        <fullName evidence="2">Uncharacterized protein</fullName>
    </submittedName>
</protein>
<comment type="caution">
    <text evidence="2">The sequence shown here is derived from an EMBL/GenBank/DDBJ whole genome shotgun (WGS) entry which is preliminary data.</text>
</comment>
<feature type="compositionally biased region" description="Basic residues" evidence="1">
    <location>
        <begin position="42"/>
        <end position="53"/>
    </location>
</feature>
<sequence>MAWRIFLCEKKRHTLKGELQSCFDIWHKSWRNGALVPAPQRGGKRSIRARAPARRPVEDSGAEGGVGCEDASDESTVGDSCQQKRARRATNAAATD</sequence>
<feature type="compositionally biased region" description="Polar residues" evidence="1">
    <location>
        <begin position="74"/>
        <end position="83"/>
    </location>
</feature>
<gene>
    <name evidence="2" type="ORF">V7S43_010102</name>
</gene>
<name>A0ABD3FGE3_9STRA</name>
<dbReference type="Proteomes" id="UP001632037">
    <property type="component" value="Unassembled WGS sequence"/>
</dbReference>
<reference evidence="2 3" key="1">
    <citation type="submission" date="2024-09" db="EMBL/GenBank/DDBJ databases">
        <title>Genome sequencing and assembly of Phytophthora oleae, isolate VK10A, causative agent of rot of olive drupes.</title>
        <authorList>
            <person name="Conti Taguali S."/>
            <person name="Riolo M."/>
            <person name="La Spada F."/>
            <person name="Cacciola S.O."/>
            <person name="Dionisio G."/>
        </authorList>
    </citation>
    <scope>NUCLEOTIDE SEQUENCE [LARGE SCALE GENOMIC DNA]</scope>
    <source>
        <strain evidence="2 3">VK10A</strain>
    </source>
</reference>
<dbReference type="EMBL" id="JBIMZQ010000022">
    <property type="protein sequence ID" value="KAL3664925.1"/>
    <property type="molecule type" value="Genomic_DNA"/>
</dbReference>
<dbReference type="AlphaFoldDB" id="A0ABD3FGE3"/>
<feature type="region of interest" description="Disordered" evidence="1">
    <location>
        <begin position="36"/>
        <end position="96"/>
    </location>
</feature>
<evidence type="ECO:0000256" key="1">
    <source>
        <dbReference type="SAM" id="MobiDB-lite"/>
    </source>
</evidence>
<evidence type="ECO:0000313" key="3">
    <source>
        <dbReference type="Proteomes" id="UP001632037"/>
    </source>
</evidence>
<accession>A0ABD3FGE3</accession>
<keyword evidence="3" id="KW-1185">Reference proteome</keyword>